<dbReference type="InterPro" id="IPR024344">
    <property type="entry name" value="MDMPI_metal-binding"/>
</dbReference>
<keyword evidence="3" id="KW-1185">Reference proteome</keyword>
<dbReference type="Pfam" id="PF11716">
    <property type="entry name" value="MDMPI_N"/>
    <property type="match status" value="1"/>
</dbReference>
<dbReference type="InterPro" id="IPR017517">
    <property type="entry name" value="Maleyloyr_isom"/>
</dbReference>
<reference evidence="2 3" key="1">
    <citation type="journal article" date="2018" name="Biodegradation">
        <title>1,4-Dioxane degradation characteristics of Rhodococcus aetherivorans JCM 14343.</title>
        <authorList>
            <person name="Inoue D."/>
            <person name="Tsunoda T."/>
            <person name="Yamamoto N."/>
            <person name="Ike M."/>
            <person name="Sei K."/>
        </authorList>
    </citation>
    <scope>NUCLEOTIDE SEQUENCE [LARGE SCALE GENOMIC DNA]</scope>
    <source>
        <strain evidence="2 3">JCM 14343</strain>
    </source>
</reference>
<evidence type="ECO:0000313" key="2">
    <source>
        <dbReference type="EMBL" id="GES35846.1"/>
    </source>
</evidence>
<evidence type="ECO:0000313" key="3">
    <source>
        <dbReference type="Proteomes" id="UP000325466"/>
    </source>
</evidence>
<proteinExistence type="predicted"/>
<organism evidence="2 3">
    <name type="scientific">Rhodococcus aetherivorans</name>
    <dbReference type="NCBI Taxonomy" id="191292"/>
    <lineage>
        <taxon>Bacteria</taxon>
        <taxon>Bacillati</taxon>
        <taxon>Actinomycetota</taxon>
        <taxon>Actinomycetes</taxon>
        <taxon>Mycobacteriales</taxon>
        <taxon>Nocardiaceae</taxon>
        <taxon>Rhodococcus</taxon>
    </lineage>
</organism>
<comment type="caution">
    <text evidence="2">The sequence shown here is derived from an EMBL/GenBank/DDBJ whole genome shotgun (WGS) entry which is preliminary data.</text>
</comment>
<dbReference type="EMBL" id="BLAH01000027">
    <property type="protein sequence ID" value="GES35846.1"/>
    <property type="molecule type" value="Genomic_DNA"/>
</dbReference>
<evidence type="ECO:0000259" key="1">
    <source>
        <dbReference type="Pfam" id="PF11716"/>
    </source>
</evidence>
<gene>
    <name evidence="2" type="ORF">RAJCM14343_1095</name>
</gene>
<dbReference type="NCBIfam" id="TIGR03083">
    <property type="entry name" value="maleylpyruvate isomerase family mycothiol-dependent enzyme"/>
    <property type="match status" value="1"/>
</dbReference>
<dbReference type="SUPFAM" id="SSF109854">
    <property type="entry name" value="DinB/YfiT-like putative metalloenzymes"/>
    <property type="match status" value="1"/>
</dbReference>
<protein>
    <recommendedName>
        <fullName evidence="1">Mycothiol-dependent maleylpyruvate isomerase metal-binding domain-containing protein</fullName>
    </recommendedName>
</protein>
<dbReference type="Gene3D" id="1.20.120.450">
    <property type="entry name" value="dinb family like domain"/>
    <property type="match status" value="1"/>
</dbReference>
<dbReference type="InterPro" id="IPR034660">
    <property type="entry name" value="DinB/YfiT-like"/>
</dbReference>
<accession>A0ABQ0YH32</accession>
<feature type="domain" description="Mycothiol-dependent maleylpyruvate isomerase metal-binding" evidence="1">
    <location>
        <begin position="65"/>
        <end position="154"/>
    </location>
</feature>
<name>A0ABQ0YH32_9NOCA</name>
<dbReference type="Proteomes" id="UP000325466">
    <property type="component" value="Unassembled WGS sequence"/>
</dbReference>
<sequence>MTGEPIAGDSIPRGHDAVRVFEGASAVRLRGRLRARTHQDPGTGVPLRRKAPAMNDDEVWAAIDSERRRTADLLGQLSDDEWAQPSLCDGWTVRDVAAHLTLQQLTVGDCVRMVLRHPGPLNSMICAAARRRATLPTDRLIADLRATIGSRRRNVGLTSLEPLSDILVHGQDIAIPLHRDLEMPVTAAAAAATRVWSFGGRGKARVFRSLPLRGYRLTATDVEWSAGEGPEIRGPISAILLLLTGRRVALPLVSGPGADELRARLPAG</sequence>